<feature type="compositionally biased region" description="Basic and acidic residues" evidence="2">
    <location>
        <begin position="40"/>
        <end position="59"/>
    </location>
</feature>
<name>A0A3Q2NXG2_FUNHE</name>
<reference evidence="3" key="2">
    <citation type="submission" date="2025-09" db="UniProtKB">
        <authorList>
            <consortium name="Ensembl"/>
        </authorList>
    </citation>
    <scope>IDENTIFICATION</scope>
</reference>
<dbReference type="GeneTree" id="ENSGT00390000007020"/>
<feature type="region of interest" description="Disordered" evidence="2">
    <location>
        <begin position="111"/>
        <end position="183"/>
    </location>
</feature>
<dbReference type="GeneID" id="105930634"/>
<keyword evidence="4" id="KW-1185">Reference proteome</keyword>
<feature type="coiled-coil region" evidence="1">
    <location>
        <begin position="290"/>
        <end position="324"/>
    </location>
</feature>
<dbReference type="GO" id="GO:0000922">
    <property type="term" value="C:spindle pole"/>
    <property type="evidence" value="ECO:0007669"/>
    <property type="project" value="TreeGrafter"/>
</dbReference>
<feature type="region of interest" description="Disordered" evidence="2">
    <location>
        <begin position="248"/>
        <end position="272"/>
    </location>
</feature>
<feature type="compositionally biased region" description="Basic and acidic residues" evidence="2">
    <location>
        <begin position="248"/>
        <end position="270"/>
    </location>
</feature>
<dbReference type="Ensembl" id="ENSFHET00000009290.1">
    <property type="protein sequence ID" value="ENSFHEP00000004179.1"/>
    <property type="gene ID" value="ENSFHEG00000005087.1"/>
</dbReference>
<feature type="region of interest" description="Disordered" evidence="2">
    <location>
        <begin position="508"/>
        <end position="531"/>
    </location>
</feature>
<evidence type="ECO:0000256" key="2">
    <source>
        <dbReference type="SAM" id="MobiDB-lite"/>
    </source>
</evidence>
<dbReference type="InterPro" id="IPR026652">
    <property type="entry name" value="CEP128"/>
</dbReference>
<dbReference type="PANTHER" id="PTHR46657:SF1">
    <property type="entry name" value="CENTROSOMAL PROTEIN OF 128 KDA"/>
    <property type="match status" value="1"/>
</dbReference>
<feature type="compositionally biased region" description="Low complexity" evidence="2">
    <location>
        <begin position="521"/>
        <end position="531"/>
    </location>
</feature>
<dbReference type="Proteomes" id="UP000265000">
    <property type="component" value="Unplaced"/>
</dbReference>
<accession>A0A3Q2NXG2</accession>
<feature type="compositionally biased region" description="Basic residues" evidence="2">
    <location>
        <begin position="25"/>
        <end position="39"/>
    </location>
</feature>
<dbReference type="STRING" id="8078.ENSFHEP00000004179"/>
<protein>
    <submittedName>
        <fullName evidence="3">Centrosomal protein 128</fullName>
    </submittedName>
</protein>
<sequence>MCLPLETSQAMDTSSESDSYERRTRGGRRRGRDVHRRSGRDRGRDSGSGDEGRAADFSDKISTLANTLQDTSRNLSKVDRMLGQYREHADDQAVAMTLLRESLEDSINQLQTQRLSRAEGPRGSSASTLHTSDLEACSGSEGQRFYPTSPLRDYPDGPRRRRRRSQSAGVRFEDSSQAADKVHRVHQTLRDLRCDQLRLSDDLDREILRRNRSDIDTRRAMENLTEHMTVSPRQDTVSSRVERRLEELEREMQGEQRRSEKERRPERRVAAADNQQEVLGRCRVGSDEREDTMTARLLRAERERSKMEQELGRARRLLEQSEESRESLVHQVEDMHGELLRTRAEKTALHRTQTEASQLGAQLRTSHAERDGGRGPSQGSDQSKLEKEVAELQAQLHRATVRGEVEELKRALDSKERENLRLSLQLKELSSDLEGREQQQLRILDQLKDIQSRGQAERREMEALLLESTRSRNELKTRAQEAVRQWRAKCRRLQKELEDARAQAGLHEDRALQASREKESSQAQLKALSQQSEAARRELGEILGRLAQREEELHRKDVELSETRQRQLLLQQEVQEVREASAALEQEAQRQAAVQARLREENQRLEEQADSQARRLQRDQGAQAELQAALKQMTAAHAQLSQRLAEEENARKELQKDTSGLQAKLALLQEERSALSQQLQLEREVHQKELENTKATIKDERSRKDREVQEMLKLCRQERDETKAQLSEVKADAASDKELCAALHIKLDRMKDECDKLVAQLCTKDEAHSLLQRKHQQLKRELEDTVKLGEERRVSESELLRLEKKVSAMEADQETVLTSLGVELDAACRSLARNGEDKLQAISQRPGLVKDPHRWLAETKTKLRWLCEEVRERDMKERRLRKYHQQTRDQLKAVSQSREAEQEALLQRLDQQEKLLLSLSTEKKELLERSRRKEEEMRSLQDRVLDLEMNTRVALEHLESIPEKKCLLEDFKYLEESQQQKEFVEQRYVKYREIVQNLQHQLDESKRRIQEYREEKLDATSRSLRLAALSSSIKGPGTLLSSTLRSDCLSPPRRLTATDLEDSTDEGSRLLAH</sequence>
<feature type="compositionally biased region" description="Basic and acidic residues" evidence="2">
    <location>
        <begin position="602"/>
        <end position="618"/>
    </location>
</feature>
<dbReference type="GO" id="GO:0005814">
    <property type="term" value="C:centriole"/>
    <property type="evidence" value="ECO:0007669"/>
    <property type="project" value="TreeGrafter"/>
</dbReference>
<dbReference type="OrthoDB" id="10046318at2759"/>
<feature type="region of interest" description="Disordered" evidence="2">
    <location>
        <begin position="602"/>
        <end position="624"/>
    </location>
</feature>
<feature type="region of interest" description="Disordered" evidence="2">
    <location>
        <begin position="349"/>
        <end position="387"/>
    </location>
</feature>
<organism evidence="3 4">
    <name type="scientific">Fundulus heteroclitus</name>
    <name type="common">Killifish</name>
    <name type="synonym">Mummichog</name>
    <dbReference type="NCBI Taxonomy" id="8078"/>
    <lineage>
        <taxon>Eukaryota</taxon>
        <taxon>Metazoa</taxon>
        <taxon>Chordata</taxon>
        <taxon>Craniata</taxon>
        <taxon>Vertebrata</taxon>
        <taxon>Euteleostomi</taxon>
        <taxon>Actinopterygii</taxon>
        <taxon>Neopterygii</taxon>
        <taxon>Teleostei</taxon>
        <taxon>Neoteleostei</taxon>
        <taxon>Acanthomorphata</taxon>
        <taxon>Ovalentaria</taxon>
        <taxon>Atherinomorphae</taxon>
        <taxon>Cyprinodontiformes</taxon>
        <taxon>Fundulidae</taxon>
        <taxon>Fundulus</taxon>
    </lineage>
</organism>
<dbReference type="PANTHER" id="PTHR46657">
    <property type="entry name" value="CENTROSOMAL PROTEIN OF 128 KDA"/>
    <property type="match status" value="1"/>
</dbReference>
<keyword evidence="1" id="KW-0175">Coiled coil</keyword>
<feature type="compositionally biased region" description="Basic and acidic residues" evidence="2">
    <location>
        <begin position="508"/>
        <end position="520"/>
    </location>
</feature>
<reference evidence="3" key="1">
    <citation type="submission" date="2025-08" db="UniProtKB">
        <authorList>
            <consortium name="Ensembl"/>
        </authorList>
    </citation>
    <scope>IDENTIFICATION</scope>
</reference>
<evidence type="ECO:0000313" key="3">
    <source>
        <dbReference type="Ensembl" id="ENSFHEP00000004179.1"/>
    </source>
</evidence>
<feature type="coiled-coil region" evidence="1">
    <location>
        <begin position="974"/>
        <end position="1022"/>
    </location>
</feature>
<feature type="compositionally biased region" description="Polar residues" evidence="2">
    <location>
        <begin position="350"/>
        <end position="365"/>
    </location>
</feature>
<proteinExistence type="predicted"/>
<dbReference type="AlphaFoldDB" id="A0A3Q2NXG2"/>
<evidence type="ECO:0000256" key="1">
    <source>
        <dbReference type="SAM" id="Coils"/>
    </source>
</evidence>
<feature type="region of interest" description="Disordered" evidence="2">
    <location>
        <begin position="1051"/>
        <end position="1073"/>
    </location>
</feature>
<feature type="coiled-coil region" evidence="1">
    <location>
        <begin position="909"/>
        <end position="950"/>
    </location>
</feature>
<feature type="region of interest" description="Disordered" evidence="2">
    <location>
        <begin position="1"/>
        <end position="61"/>
    </location>
</feature>
<feature type="compositionally biased region" description="Polar residues" evidence="2">
    <location>
        <begin position="1"/>
        <end position="17"/>
    </location>
</feature>
<evidence type="ECO:0000313" key="4">
    <source>
        <dbReference type="Proteomes" id="UP000265000"/>
    </source>
</evidence>